<organism evidence="8">
    <name type="scientific">Microbotryum lychnidis-dioicae (strain p1A1 Lamole / MvSl-1064)</name>
    <name type="common">Anther smut fungus</name>
    <dbReference type="NCBI Taxonomy" id="683840"/>
    <lineage>
        <taxon>Eukaryota</taxon>
        <taxon>Fungi</taxon>
        <taxon>Dikarya</taxon>
        <taxon>Basidiomycota</taxon>
        <taxon>Pucciniomycotina</taxon>
        <taxon>Microbotryomycetes</taxon>
        <taxon>Microbotryales</taxon>
        <taxon>Microbotryaceae</taxon>
        <taxon>Microbotryum</taxon>
    </lineage>
</organism>
<dbReference type="OrthoDB" id="420606at2759"/>
<evidence type="ECO:0000256" key="5">
    <source>
        <dbReference type="ARBA" id="ARBA00023136"/>
    </source>
</evidence>
<feature type="transmembrane region" description="Helical" evidence="7">
    <location>
        <begin position="494"/>
        <end position="520"/>
    </location>
</feature>
<dbReference type="InterPro" id="IPR051085">
    <property type="entry name" value="MB_O-acyltransferase"/>
</dbReference>
<dbReference type="GO" id="GO:0005783">
    <property type="term" value="C:endoplasmic reticulum"/>
    <property type="evidence" value="ECO:0007669"/>
    <property type="project" value="TreeGrafter"/>
</dbReference>
<evidence type="ECO:0000313" key="10">
    <source>
        <dbReference type="Proteomes" id="UP000017200"/>
    </source>
</evidence>
<dbReference type="Pfam" id="PF03062">
    <property type="entry name" value="MBOAT"/>
    <property type="match status" value="1"/>
</dbReference>
<feature type="transmembrane region" description="Helical" evidence="7">
    <location>
        <begin position="389"/>
        <end position="412"/>
    </location>
</feature>
<gene>
    <name evidence="8" type="ORF">MVLG_04995</name>
</gene>
<evidence type="ECO:0000256" key="6">
    <source>
        <dbReference type="SAM" id="MobiDB-lite"/>
    </source>
</evidence>
<keyword evidence="5 7" id="KW-0472">Membrane</keyword>
<sequence length="635" mass="72756">MARPSHDPTSPSPPSDSFFSNGITSLTVDIPSQSNTTTSSARSASTTTGNGPTSTPRTSTPTSPPRWNTTEFYFYYAGFAFVVPYMAYTVINLSRPSHPNYHTFAHRLSNGWILGWKIDNSDHQWYKFRTNLPLLTGVMLIWLALSTTYNLIARLATPSPTDSPSPTPASEARSHLTSSTSLPPRVPFIIFFALILLFGLHGMSLPKMLIILWFNYRIARLATSPTLSKSVPWLTWAFNLAILFSNEVNEGYQWANLSPSLQQWDQAKWAQGILPRWHINWNITMLRLISFNMDYYWAANVASGEAQTIRSTEEEKLELLTQKLSAPPLNDRTRVTKSHPLSDYSFMTYLAYAFYPPLYLAGPILTYNSFVSQLYHPPSTISRKMLLGYIVRFVACLLTMELVLHSMYVVAIKDEARSGAWSGESPFELSMIGFWNLIVVWLKLLIPWRFFRLWALLDSIDPPENMVRCMANNYSTLGFWRSWHRSYNLWCIRYLYVPIGGAKRALIATLTVFTFVALWHDLSLKLLTWGWVITVFVLPEMVGMKVLSAQKYAHHRWYRHVCALGGVLNVHMMMTANLIGFAIGTEGMKYMWSRMIESWQGVRFITLASACLFVAVQVMFEYREEEKRRGIRRRC</sequence>
<dbReference type="STRING" id="683840.U5HCX0"/>
<dbReference type="AlphaFoldDB" id="U5HCX0"/>
<evidence type="ECO:0000256" key="7">
    <source>
        <dbReference type="SAM" id="Phobius"/>
    </source>
</evidence>
<feature type="transmembrane region" description="Helical" evidence="7">
    <location>
        <begin position="604"/>
        <end position="622"/>
    </location>
</feature>
<keyword evidence="3 7" id="KW-0812">Transmembrane</keyword>
<feature type="transmembrane region" description="Helical" evidence="7">
    <location>
        <begin position="561"/>
        <end position="584"/>
    </location>
</feature>
<accession>U5HCX0</accession>
<evidence type="ECO:0000256" key="4">
    <source>
        <dbReference type="ARBA" id="ARBA00022989"/>
    </source>
</evidence>
<keyword evidence="4 7" id="KW-1133">Transmembrane helix</keyword>
<dbReference type="EnsemblFungi" id="MVLG_04995T0">
    <property type="protein sequence ID" value="MVLG_04995T0"/>
    <property type="gene ID" value="MVLG_04995"/>
</dbReference>
<dbReference type="EMBL" id="AEIJ01000493">
    <property type="status" value="NOT_ANNOTATED_CDS"/>
    <property type="molecule type" value="Genomic_DNA"/>
</dbReference>
<evidence type="ECO:0000313" key="8">
    <source>
        <dbReference type="EMBL" id="KDE04616.1"/>
    </source>
</evidence>
<proteinExistence type="inferred from homology"/>
<feature type="compositionally biased region" description="Polar residues" evidence="6">
    <location>
        <begin position="21"/>
        <end position="31"/>
    </location>
</feature>
<reference evidence="8 10" key="3">
    <citation type="journal article" date="2015" name="BMC Genomics">
        <title>Sex and parasites: genomic and transcriptomic analysis of Microbotryum lychnidis-dioicae, the biotrophic and plant-castrating anther smut fungus.</title>
        <authorList>
            <person name="Perlin M.H."/>
            <person name="Amselem J."/>
            <person name="Fontanillas E."/>
            <person name="Toh S.S."/>
            <person name="Chen Z."/>
            <person name="Goldberg J."/>
            <person name="Duplessis S."/>
            <person name="Henrissat B."/>
            <person name="Young S."/>
            <person name="Zeng Q."/>
            <person name="Aguileta G."/>
            <person name="Petit E."/>
            <person name="Badouin H."/>
            <person name="Andrews J."/>
            <person name="Razeeq D."/>
            <person name="Gabaldon T."/>
            <person name="Quesneville H."/>
            <person name="Giraud T."/>
            <person name="Hood M.E."/>
            <person name="Schultz D.J."/>
            <person name="Cuomo C.A."/>
        </authorList>
    </citation>
    <scope>NUCLEOTIDE SEQUENCE [LARGE SCALE GENOMIC DNA]</scope>
    <source>
        <strain evidence="8">P1A1 Lamole</strain>
        <strain evidence="10">p1A1 Lamole</strain>
    </source>
</reference>
<feature type="transmembrane region" description="Helical" evidence="7">
    <location>
        <begin position="188"/>
        <end position="214"/>
    </location>
</feature>
<reference evidence="10" key="1">
    <citation type="submission" date="2010-11" db="EMBL/GenBank/DDBJ databases">
        <title>The genome sequence of Microbotryum violaceum strain p1A1 Lamole.</title>
        <authorList>
            <person name="Cuomo C."/>
            <person name="Perlin M."/>
            <person name="Young S.K."/>
            <person name="Zeng Q."/>
            <person name="Gargeya S."/>
            <person name="Alvarado L."/>
            <person name="Berlin A."/>
            <person name="Chapman S.B."/>
            <person name="Chen Z."/>
            <person name="Freedman E."/>
            <person name="Gellesch M."/>
            <person name="Goldberg J."/>
            <person name="Griggs A."/>
            <person name="Gujja S."/>
            <person name="Heilman E."/>
            <person name="Heiman D."/>
            <person name="Howarth C."/>
            <person name="Mehta T."/>
            <person name="Neiman D."/>
            <person name="Pearson M."/>
            <person name="Roberts A."/>
            <person name="Saif S."/>
            <person name="Shea T."/>
            <person name="Shenoy N."/>
            <person name="Sisk P."/>
            <person name="Stolte C."/>
            <person name="Sykes S."/>
            <person name="White J."/>
            <person name="Yandava C."/>
            <person name="Haas B."/>
            <person name="Nusbaum C."/>
            <person name="Birren B."/>
        </authorList>
    </citation>
    <scope>NUCLEOTIDE SEQUENCE [LARGE SCALE GENOMIC DNA]</scope>
    <source>
        <strain evidence="10">p1A1 Lamole</strain>
    </source>
</reference>
<keyword evidence="10" id="KW-1185">Reference proteome</keyword>
<dbReference type="HOGENOM" id="CLU_021430_1_1_1"/>
<feature type="transmembrane region" description="Helical" evidence="7">
    <location>
        <begin position="432"/>
        <end position="451"/>
    </location>
</feature>
<feature type="transmembrane region" description="Helical" evidence="7">
    <location>
        <begin position="526"/>
        <end position="549"/>
    </location>
</feature>
<dbReference type="FunCoup" id="U5HCX0">
    <property type="interactions" value="114"/>
</dbReference>
<feature type="compositionally biased region" description="Low complexity" evidence="6">
    <location>
        <begin position="32"/>
        <end position="64"/>
    </location>
</feature>
<protein>
    <recommendedName>
        <fullName evidence="11">Glycerol transporter</fullName>
    </recommendedName>
</protein>
<evidence type="ECO:0000256" key="1">
    <source>
        <dbReference type="ARBA" id="ARBA00004141"/>
    </source>
</evidence>
<dbReference type="InterPro" id="IPR004299">
    <property type="entry name" value="MBOAT_fam"/>
</dbReference>
<feature type="transmembrane region" description="Helical" evidence="7">
    <location>
        <begin position="73"/>
        <end position="91"/>
    </location>
</feature>
<name>U5HCX0_USTV1</name>
<evidence type="ECO:0008006" key="11">
    <source>
        <dbReference type="Google" id="ProtNLM"/>
    </source>
</evidence>
<feature type="region of interest" description="Disordered" evidence="6">
    <location>
        <begin position="159"/>
        <end position="180"/>
    </location>
</feature>
<dbReference type="GO" id="GO:0006506">
    <property type="term" value="P:GPI anchor biosynthetic process"/>
    <property type="evidence" value="ECO:0007669"/>
    <property type="project" value="TreeGrafter"/>
</dbReference>
<dbReference type="GO" id="GO:0008374">
    <property type="term" value="F:O-acyltransferase activity"/>
    <property type="evidence" value="ECO:0007669"/>
    <property type="project" value="TreeGrafter"/>
</dbReference>
<dbReference type="PANTHER" id="PTHR13285:SF18">
    <property type="entry name" value="PROTEIN-CYSTEINE N-PALMITOYLTRANSFERASE RASP"/>
    <property type="match status" value="1"/>
</dbReference>
<evidence type="ECO:0000256" key="2">
    <source>
        <dbReference type="ARBA" id="ARBA00010323"/>
    </source>
</evidence>
<reference evidence="8" key="2">
    <citation type="submission" date="2010-11" db="EMBL/GenBank/DDBJ databases">
        <authorList>
            <consortium name="The Broad Institute Genome Sequencing Platform"/>
            <person name="Earl A."/>
            <person name="Ward D."/>
            <person name="Feldgarden M."/>
            <person name="Gevers D."/>
            <person name="Butler R."/>
            <person name="Young S.K."/>
            <person name="Zeng Q."/>
            <person name="Gargeya S."/>
            <person name="Fitzgerald M."/>
            <person name="Haas B."/>
            <person name="Abouelleil A."/>
            <person name="Alvarado L."/>
            <person name="Arachchi H.M."/>
            <person name="Berlin A."/>
            <person name="Brown A."/>
            <person name="Chapman S.B."/>
            <person name="Chen Z."/>
            <person name="Dunbar C."/>
            <person name="Freedman E."/>
            <person name="Gearin G."/>
            <person name="Gellesch M."/>
            <person name="Goldberg J."/>
            <person name="Griggs A."/>
            <person name="Gujja S."/>
            <person name="Heilman E."/>
            <person name="Heiman D."/>
            <person name="Howarth C."/>
            <person name="Larson L."/>
            <person name="Lui A."/>
            <person name="MacDonald P.J.P."/>
            <person name="Mehta T."/>
            <person name="Montmayeur A."/>
            <person name="Murphy C."/>
            <person name="Neiman D."/>
            <person name="Pearson M."/>
            <person name="Priest M."/>
            <person name="Roberts A."/>
            <person name="Saif S."/>
            <person name="Shea T."/>
            <person name="Shenoy N."/>
            <person name="Sisk P."/>
            <person name="Stolte C."/>
            <person name="Sykes S."/>
            <person name="White J."/>
            <person name="Yandava C."/>
            <person name="Wortman J."/>
            <person name="Nusbaum C."/>
            <person name="Birren B."/>
        </authorList>
    </citation>
    <scope>NUCLEOTIDE SEQUENCE</scope>
    <source>
        <strain evidence="8">P1A1 Lamole</strain>
    </source>
</reference>
<dbReference type="OMA" id="GWHRSYN"/>
<dbReference type="PANTHER" id="PTHR13285">
    <property type="entry name" value="ACYLTRANSFERASE"/>
    <property type="match status" value="1"/>
</dbReference>
<feature type="region of interest" description="Disordered" evidence="6">
    <location>
        <begin position="1"/>
        <end position="64"/>
    </location>
</feature>
<feature type="transmembrane region" description="Helical" evidence="7">
    <location>
        <begin position="132"/>
        <end position="152"/>
    </location>
</feature>
<dbReference type="Proteomes" id="UP000017200">
    <property type="component" value="Unassembled WGS sequence"/>
</dbReference>
<dbReference type="EMBL" id="AEIJ01000494">
    <property type="status" value="NOT_ANNOTATED_CDS"/>
    <property type="molecule type" value="Genomic_DNA"/>
</dbReference>
<comment type="similarity">
    <text evidence="2">Belongs to the membrane-bound acyltransferase family.</text>
</comment>
<dbReference type="GO" id="GO:0016020">
    <property type="term" value="C:membrane"/>
    <property type="evidence" value="ECO:0007669"/>
    <property type="project" value="UniProtKB-SubCell"/>
</dbReference>
<evidence type="ECO:0000313" key="9">
    <source>
        <dbReference type="EnsemblFungi" id="MVLG_04995T0"/>
    </source>
</evidence>
<comment type="subcellular location">
    <subcellularLocation>
        <location evidence="1">Membrane</location>
        <topology evidence="1">Multi-pass membrane protein</topology>
    </subcellularLocation>
</comment>
<dbReference type="InParanoid" id="U5HCX0"/>
<dbReference type="EMBL" id="GL541703">
    <property type="protein sequence ID" value="KDE04616.1"/>
    <property type="molecule type" value="Genomic_DNA"/>
</dbReference>
<reference evidence="9" key="4">
    <citation type="submission" date="2015-06" db="UniProtKB">
        <authorList>
            <consortium name="EnsemblFungi"/>
        </authorList>
    </citation>
    <scope>IDENTIFICATION</scope>
</reference>
<evidence type="ECO:0000256" key="3">
    <source>
        <dbReference type="ARBA" id="ARBA00022692"/>
    </source>
</evidence>